<reference evidence="2" key="1">
    <citation type="submission" date="2018-05" db="EMBL/GenBank/DDBJ databases">
        <title>Complete Genome Sequences of Extremely Thermoacidophilic, Metal-Mobilizing Type-Strain Members of the Archaeal Family Sulfolobaceae: Acidianus brierleyi DSM-1651T, Acidianus sulfidivorans DSM-18786T, Metallosphaera hakonensis DSM-7519T, and Metallosphaera prunae DSM-10039T.</title>
        <authorList>
            <person name="Counts J.A."/>
            <person name="Kelly R.M."/>
        </authorList>
    </citation>
    <scope>NUCLEOTIDE SEQUENCE [LARGE SCALE GENOMIC DNA]</scope>
    <source>
        <strain evidence="2">HO1-1</strain>
    </source>
</reference>
<evidence type="ECO:0000256" key="1">
    <source>
        <dbReference type="SAM" id="Phobius"/>
    </source>
</evidence>
<dbReference type="Proteomes" id="UP000247586">
    <property type="component" value="Chromosome"/>
</dbReference>
<feature type="transmembrane region" description="Helical" evidence="1">
    <location>
        <begin position="127"/>
        <end position="144"/>
    </location>
</feature>
<dbReference type="GeneID" id="36834482"/>
<feature type="transmembrane region" description="Helical" evidence="1">
    <location>
        <begin position="81"/>
        <end position="107"/>
    </location>
</feature>
<accession>A0A2U9ISK2</accession>
<feature type="transmembrane region" description="Helical" evidence="1">
    <location>
        <begin position="191"/>
        <end position="224"/>
    </location>
</feature>
<dbReference type="AlphaFoldDB" id="A0A2U9ISK2"/>
<keyword evidence="1" id="KW-0472">Membrane</keyword>
<dbReference type="EMBL" id="CP029287">
    <property type="protein sequence ID" value="AWR98995.1"/>
    <property type="molecule type" value="Genomic_DNA"/>
</dbReference>
<dbReference type="OrthoDB" id="34757at2157"/>
<feature type="transmembrane region" description="Helical" evidence="1">
    <location>
        <begin position="42"/>
        <end position="69"/>
    </location>
</feature>
<gene>
    <name evidence="2" type="ORF">DFR87_04030</name>
</gene>
<dbReference type="KEGG" id="mhk:DFR87_04030"/>
<sequence>MISSIFNALGRTRSYGGGWPTYNYRPLYLQAFDFFSRNLGMIIPAIITLIISLIVGFVIGAIGVALALAGLSIVAIEGVSFVIGLVSGIIITFLILIEAFEAMSVIGGGVPDLGLAWNSTVNSAQKILPTALLVGIIFGLLSAFRVPGSFIIEGLVLILVYIVASSIANGTRAGLGESLNWYSKAFSKDGLSSLILLLGGILSLVPILNLFVIPYTEILALLMIRHY</sequence>
<evidence type="ECO:0000313" key="3">
    <source>
        <dbReference type="Proteomes" id="UP000247586"/>
    </source>
</evidence>
<protein>
    <submittedName>
        <fullName evidence="2">Uncharacterized protein</fullName>
    </submittedName>
</protein>
<keyword evidence="1" id="KW-1133">Transmembrane helix</keyword>
<dbReference type="RefSeq" id="WP_110368952.1">
    <property type="nucleotide sequence ID" value="NZ_CP029287.2"/>
</dbReference>
<organism evidence="2 3">
    <name type="scientific">Metallosphaera hakonensis JCM 8857 = DSM 7519</name>
    <dbReference type="NCBI Taxonomy" id="1293036"/>
    <lineage>
        <taxon>Archaea</taxon>
        <taxon>Thermoproteota</taxon>
        <taxon>Thermoprotei</taxon>
        <taxon>Sulfolobales</taxon>
        <taxon>Sulfolobaceae</taxon>
        <taxon>Metallosphaera</taxon>
    </lineage>
</organism>
<proteinExistence type="predicted"/>
<keyword evidence="3" id="KW-1185">Reference proteome</keyword>
<feature type="transmembrane region" description="Helical" evidence="1">
    <location>
        <begin position="151"/>
        <end position="171"/>
    </location>
</feature>
<keyword evidence="1" id="KW-0812">Transmembrane</keyword>
<name>A0A2U9ISK2_9CREN</name>
<evidence type="ECO:0000313" key="2">
    <source>
        <dbReference type="EMBL" id="AWR98995.1"/>
    </source>
</evidence>